<sequence length="133" mass="15069">MELGDKHYHRVIRMQPDAFRGEIVNIGILIFNKETQKSTIELLPIDHPKVTSVVLKGMTPACYERLSELVTGIFESVEGEKIDPLDADDENEDVIILHSLIEKKVIFFSQPSFIRTGANLEQLQASLMKAYVL</sequence>
<dbReference type="AlphaFoldDB" id="A0A0B5AUH9"/>
<evidence type="ECO:0000313" key="1">
    <source>
        <dbReference type="EMBL" id="AJD93721.1"/>
    </source>
</evidence>
<proteinExistence type="predicted"/>
<geneLocation type="plasmid" evidence="2"/>
<dbReference type="Proteomes" id="UP000031449">
    <property type="component" value="Plasmid unnamed"/>
</dbReference>
<evidence type="ECO:0000313" key="2">
    <source>
        <dbReference type="Proteomes" id="UP000031449"/>
    </source>
</evidence>
<protein>
    <submittedName>
        <fullName evidence="1">Uncharacterized protein</fullName>
    </submittedName>
</protein>
<dbReference type="Pfam" id="PF11236">
    <property type="entry name" value="DUF3037"/>
    <property type="match status" value="1"/>
</dbReference>
<dbReference type="KEGG" id="jeo:JMA_44040"/>
<dbReference type="EMBL" id="CP009417">
    <property type="protein sequence ID" value="AJD93721.1"/>
    <property type="molecule type" value="Genomic_DNA"/>
</dbReference>
<keyword evidence="1" id="KW-0614">Plasmid</keyword>
<keyword evidence="2" id="KW-1185">Reference proteome</keyword>
<dbReference type="BioCyc" id="JESP1508404:G14D9-13727-MONOMER"/>
<name>A0A0B5AUH9_9BACL</name>
<dbReference type="HOGENOM" id="CLU_1903883_0_0_9"/>
<gene>
    <name evidence="1" type="ORF">JMA_44040</name>
</gene>
<reference evidence="1 2" key="1">
    <citation type="submission" date="2014-08" db="EMBL/GenBank/DDBJ databases">
        <title>Complete genome of a marine bacteria Jeotgalibacillus malaysiensis.</title>
        <authorList>
            <person name="Yaakop A.S."/>
            <person name="Chan K.-G."/>
            <person name="Goh K.M."/>
        </authorList>
    </citation>
    <scope>NUCLEOTIDE SEQUENCE [LARGE SCALE GENOMIC DNA]</scope>
    <source>
        <strain evidence="1 2">D5</strain>
        <plasmid evidence="2">Plasmid</plasmid>
    </source>
</reference>
<accession>A0A0B5AUH9</accession>
<dbReference type="InterPro" id="IPR021398">
    <property type="entry name" value="DUF3037"/>
</dbReference>
<organism evidence="1 2">
    <name type="scientific">Jeotgalibacillus malaysiensis</name>
    <dbReference type="NCBI Taxonomy" id="1508404"/>
    <lineage>
        <taxon>Bacteria</taxon>
        <taxon>Bacillati</taxon>
        <taxon>Bacillota</taxon>
        <taxon>Bacilli</taxon>
        <taxon>Bacillales</taxon>
        <taxon>Caryophanaceae</taxon>
        <taxon>Jeotgalibacillus</taxon>
    </lineage>
</organism>